<name>A0ABQ2GTK0_9DEIO</name>
<feature type="domain" description="Aminoglycoside phosphotransferase" evidence="1">
    <location>
        <begin position="50"/>
        <end position="281"/>
    </location>
</feature>
<reference evidence="3" key="1">
    <citation type="journal article" date="2019" name="Int. J. Syst. Evol. Microbiol.">
        <title>The Global Catalogue of Microorganisms (GCM) 10K type strain sequencing project: providing services to taxonomists for standard genome sequencing and annotation.</title>
        <authorList>
            <consortium name="The Broad Institute Genomics Platform"/>
            <consortium name="The Broad Institute Genome Sequencing Center for Infectious Disease"/>
            <person name="Wu L."/>
            <person name="Ma J."/>
        </authorList>
    </citation>
    <scope>NUCLEOTIDE SEQUENCE [LARGE SCALE GENOMIC DNA]</scope>
    <source>
        <strain evidence="3">JCM 15443</strain>
    </source>
</reference>
<protein>
    <submittedName>
        <fullName evidence="2">Aminoglycoside phosphotransferase</fullName>
    </submittedName>
</protein>
<dbReference type="InterPro" id="IPR002575">
    <property type="entry name" value="Aminoglycoside_PTrfase"/>
</dbReference>
<proteinExistence type="predicted"/>
<dbReference type="Gene3D" id="3.90.1200.10">
    <property type="match status" value="1"/>
</dbReference>
<dbReference type="RefSeq" id="WP_188904287.1">
    <property type="nucleotide sequence ID" value="NZ_BMOM01000016.1"/>
</dbReference>
<dbReference type="Proteomes" id="UP000661918">
    <property type="component" value="Unassembled WGS sequence"/>
</dbReference>
<sequence>MSFASRLLMPEVLGPMLGFSVQHVREGQTFTGHADRIVRLHLGDGVPSGGPRTLIAKIYGPDWYAAGLPELGFYRDLLPRTPGLPVPRLLGFVDDTAARQCTLLLEDLGGTHHPVSFPPSAAVLDRMADLLAAVHAAWWDAPALQAPAFQMPDLDVTRMPQVLDAAGLAAHAQAARQAAASFLKRHELTASERALLRRVAARWPSVFKTRVDLGQLTMIHGDLHLMGNVLQSAGGAELRLIDWATVKRGLGPHDLMFMLIPADVPEAERLERDTALIVRYHAGLCAAGLSGYPLEQCLYDHRLSLLTNLLQAVLQGSVRWFRRTAALVELWRSADLLEA</sequence>
<evidence type="ECO:0000313" key="3">
    <source>
        <dbReference type="Proteomes" id="UP000661918"/>
    </source>
</evidence>
<dbReference type="Pfam" id="PF01636">
    <property type="entry name" value="APH"/>
    <property type="match status" value="1"/>
</dbReference>
<organism evidence="2 3">
    <name type="scientific">Deinococcus aerophilus</name>
    <dbReference type="NCBI Taxonomy" id="522488"/>
    <lineage>
        <taxon>Bacteria</taxon>
        <taxon>Thermotogati</taxon>
        <taxon>Deinococcota</taxon>
        <taxon>Deinococci</taxon>
        <taxon>Deinococcales</taxon>
        <taxon>Deinococcaceae</taxon>
        <taxon>Deinococcus</taxon>
    </lineage>
</organism>
<dbReference type="InterPro" id="IPR011009">
    <property type="entry name" value="Kinase-like_dom_sf"/>
</dbReference>
<accession>A0ABQ2GTK0</accession>
<gene>
    <name evidence="2" type="ORF">GCM10010841_21530</name>
</gene>
<keyword evidence="3" id="KW-1185">Reference proteome</keyword>
<evidence type="ECO:0000313" key="2">
    <source>
        <dbReference type="EMBL" id="GGM12687.1"/>
    </source>
</evidence>
<dbReference type="SUPFAM" id="SSF56112">
    <property type="entry name" value="Protein kinase-like (PK-like)"/>
    <property type="match status" value="1"/>
</dbReference>
<dbReference type="EMBL" id="BMOM01000016">
    <property type="protein sequence ID" value="GGM12687.1"/>
    <property type="molecule type" value="Genomic_DNA"/>
</dbReference>
<comment type="caution">
    <text evidence="2">The sequence shown here is derived from an EMBL/GenBank/DDBJ whole genome shotgun (WGS) entry which is preliminary data.</text>
</comment>
<evidence type="ECO:0000259" key="1">
    <source>
        <dbReference type="Pfam" id="PF01636"/>
    </source>
</evidence>